<dbReference type="InterPro" id="IPR016187">
    <property type="entry name" value="CTDL_fold"/>
</dbReference>
<feature type="domain" description="Sulfatase-modifying factor enzyme-like" evidence="1">
    <location>
        <begin position="75"/>
        <end position="331"/>
    </location>
</feature>
<dbReference type="InterPro" id="IPR051043">
    <property type="entry name" value="Sulfatase_Mod_Factor_Kinase"/>
</dbReference>
<evidence type="ECO:0000259" key="1">
    <source>
        <dbReference type="Pfam" id="PF03781"/>
    </source>
</evidence>
<proteinExistence type="predicted"/>
<reference evidence="2 3" key="1">
    <citation type="submission" date="2014-07" db="EMBL/GenBank/DDBJ databases">
        <title>Expanding our view of genomic diversity in Candidatus Accumulibacter clades.</title>
        <authorList>
            <person name="Skennerton C.T."/>
            <person name="Barr J.J."/>
            <person name="Slater F.R."/>
            <person name="Bond P.L."/>
            <person name="Tyson G.W."/>
        </authorList>
    </citation>
    <scope>NUCLEOTIDE SEQUENCE [LARGE SCALE GENOMIC DNA]</scope>
    <source>
        <strain evidence="3">SK-01</strain>
    </source>
</reference>
<dbReference type="SUPFAM" id="SSF56436">
    <property type="entry name" value="C-type lectin-like"/>
    <property type="match status" value="1"/>
</dbReference>
<evidence type="ECO:0000313" key="2">
    <source>
        <dbReference type="EMBL" id="KFB69039.1"/>
    </source>
</evidence>
<comment type="caution">
    <text evidence="2">The sequence shown here is derived from an EMBL/GenBank/DDBJ whole genome shotgun (WGS) entry which is preliminary data.</text>
</comment>
<evidence type="ECO:0000313" key="3">
    <source>
        <dbReference type="Proteomes" id="UP000019812"/>
    </source>
</evidence>
<keyword evidence="2" id="KW-0808">Transferase</keyword>
<dbReference type="GO" id="GO:0120147">
    <property type="term" value="F:formylglycine-generating oxidase activity"/>
    <property type="evidence" value="ECO:0007669"/>
    <property type="project" value="TreeGrafter"/>
</dbReference>
<dbReference type="EC" id="2.7.11.1" evidence="2"/>
<name>A0A084Y2U5_9PROT</name>
<dbReference type="GO" id="GO:0004674">
    <property type="term" value="F:protein serine/threonine kinase activity"/>
    <property type="evidence" value="ECO:0007669"/>
    <property type="project" value="UniProtKB-EC"/>
</dbReference>
<dbReference type="STRING" id="1457154.CAPSK01_001230"/>
<dbReference type="PANTHER" id="PTHR23150:SF35">
    <property type="entry name" value="BLL6746 PROTEIN"/>
    <property type="match status" value="1"/>
</dbReference>
<dbReference type="AlphaFoldDB" id="A0A084Y2U5"/>
<dbReference type="RefSeq" id="WP_273703153.1">
    <property type="nucleotide sequence ID" value="NZ_JDSS02000018.1"/>
</dbReference>
<dbReference type="InterPro" id="IPR005532">
    <property type="entry name" value="SUMF_dom"/>
</dbReference>
<keyword evidence="2" id="KW-0418">Kinase</keyword>
<dbReference type="EMBL" id="JDSS02000018">
    <property type="protein sequence ID" value="KFB69039.1"/>
    <property type="molecule type" value="Genomic_DNA"/>
</dbReference>
<dbReference type="Gene3D" id="3.90.1580.10">
    <property type="entry name" value="paralog of FGE (formylglycine-generating enzyme)"/>
    <property type="match status" value="1"/>
</dbReference>
<dbReference type="Pfam" id="PF03781">
    <property type="entry name" value="FGE-sulfatase"/>
    <property type="match status" value="1"/>
</dbReference>
<sequence length="333" mass="36441">MPKAAQLPETLRPLARRVAHEITDKRWDYDVGELVKALKKSGLGGGGPKPDPEPLVVRPSEWLPGKVFRDGDGFPEMVVIPAGEFVMGSPESERGRRDNEGPQHKVRIGKPFALGRYAVTVGDFKRFVLASGYRSEAERNPDEGIWAWDAAKGDWGPSKDRNWRDPGVAQDDRHPVVGVSWKDALAYVKWLGEKSGKTYRLPSEAEWEYAARAGTTTAYPWGDDPGSRCGNFFGSGSAWSGKGTAPVGSFAANAFGLHDMIGNVWEWTQDCWSESYVGAPDDGRSWESGDCGRRVVRGRSWGDGSGVARAAFRGRSGPGSRDVNLGFRLARTL</sequence>
<organism evidence="2 3">
    <name type="scientific">Candidatus Accumulibacter vicinus</name>
    <dbReference type="NCBI Taxonomy" id="2954382"/>
    <lineage>
        <taxon>Bacteria</taxon>
        <taxon>Pseudomonadati</taxon>
        <taxon>Pseudomonadota</taxon>
        <taxon>Betaproteobacteria</taxon>
        <taxon>Candidatus Accumulibacter</taxon>
    </lineage>
</organism>
<dbReference type="PANTHER" id="PTHR23150">
    <property type="entry name" value="SULFATASE MODIFYING FACTOR 1, 2"/>
    <property type="match status" value="1"/>
</dbReference>
<protein>
    <submittedName>
        <fullName evidence="2">Serine/threonine-protein kinase pkn1</fullName>
        <ecNumber evidence="2">2.7.11.1</ecNumber>
    </submittedName>
</protein>
<gene>
    <name evidence="2" type="primary">pkn1_7</name>
    <name evidence="2" type="ORF">CAPSK01_001230</name>
</gene>
<dbReference type="Proteomes" id="UP000019812">
    <property type="component" value="Unassembled WGS sequence"/>
</dbReference>
<accession>A0A084Y2U5</accession>
<dbReference type="InterPro" id="IPR042095">
    <property type="entry name" value="SUMF_sf"/>
</dbReference>